<name>A0A915KLU3_ROMCU</name>
<evidence type="ECO:0000313" key="1">
    <source>
        <dbReference type="Proteomes" id="UP000887565"/>
    </source>
</evidence>
<dbReference type="WBParaSite" id="nRc.2.0.1.t38998-RA">
    <property type="protein sequence ID" value="nRc.2.0.1.t38998-RA"/>
    <property type="gene ID" value="nRc.2.0.1.g38998"/>
</dbReference>
<keyword evidence="1" id="KW-1185">Reference proteome</keyword>
<reference evidence="2" key="1">
    <citation type="submission" date="2022-11" db="UniProtKB">
        <authorList>
            <consortium name="WormBaseParasite"/>
        </authorList>
    </citation>
    <scope>IDENTIFICATION</scope>
</reference>
<dbReference type="AlphaFoldDB" id="A0A915KLU3"/>
<protein>
    <submittedName>
        <fullName evidence="2">Uncharacterized protein</fullName>
    </submittedName>
</protein>
<dbReference type="Proteomes" id="UP000887565">
    <property type="component" value="Unplaced"/>
</dbReference>
<proteinExistence type="predicted"/>
<accession>A0A915KLU3</accession>
<sequence length="81" mass="9097">MGLIKHPPIVPRYPDGLFIPTIPLPGPFRYLDCAVTPTISLPRLTLKELRLNSHHSDRAVTSKLLLPPLSHYYQCASSKHV</sequence>
<evidence type="ECO:0000313" key="2">
    <source>
        <dbReference type="WBParaSite" id="nRc.2.0.1.t38998-RA"/>
    </source>
</evidence>
<organism evidence="1 2">
    <name type="scientific">Romanomermis culicivorax</name>
    <name type="common">Nematode worm</name>
    <dbReference type="NCBI Taxonomy" id="13658"/>
    <lineage>
        <taxon>Eukaryota</taxon>
        <taxon>Metazoa</taxon>
        <taxon>Ecdysozoa</taxon>
        <taxon>Nematoda</taxon>
        <taxon>Enoplea</taxon>
        <taxon>Dorylaimia</taxon>
        <taxon>Mermithida</taxon>
        <taxon>Mermithoidea</taxon>
        <taxon>Mermithidae</taxon>
        <taxon>Romanomermis</taxon>
    </lineage>
</organism>